<evidence type="ECO:0000259" key="12">
    <source>
        <dbReference type="PROSITE" id="PS50071"/>
    </source>
</evidence>
<dbReference type="GO" id="GO:0003677">
    <property type="term" value="F:DNA binding"/>
    <property type="evidence" value="ECO:0007669"/>
    <property type="project" value="UniProtKB-UniRule"/>
</dbReference>
<evidence type="ECO:0000256" key="5">
    <source>
        <dbReference type="ARBA" id="ARBA00023155"/>
    </source>
</evidence>
<dbReference type="GO" id="GO:0003700">
    <property type="term" value="F:DNA-binding transcription factor activity"/>
    <property type="evidence" value="ECO:0007669"/>
    <property type="project" value="InterPro"/>
</dbReference>
<evidence type="ECO:0000256" key="10">
    <source>
        <dbReference type="RuleBase" id="RU000682"/>
    </source>
</evidence>
<comment type="similarity">
    <text evidence="8">Belongs to the WUS homeobox family.</text>
</comment>
<organism evidence="13 14">
    <name type="scientific">Thalictrum thalictroides</name>
    <name type="common">Rue-anemone</name>
    <name type="synonym">Anemone thalictroides</name>
    <dbReference type="NCBI Taxonomy" id="46969"/>
    <lineage>
        <taxon>Eukaryota</taxon>
        <taxon>Viridiplantae</taxon>
        <taxon>Streptophyta</taxon>
        <taxon>Embryophyta</taxon>
        <taxon>Tracheophyta</taxon>
        <taxon>Spermatophyta</taxon>
        <taxon>Magnoliopsida</taxon>
        <taxon>Ranunculales</taxon>
        <taxon>Ranunculaceae</taxon>
        <taxon>Thalictroideae</taxon>
        <taxon>Thalictrum</taxon>
    </lineage>
</organism>
<feature type="region of interest" description="Disordered" evidence="11">
    <location>
        <begin position="143"/>
        <end position="180"/>
    </location>
</feature>
<dbReference type="GO" id="GO:0005634">
    <property type="term" value="C:nucleus"/>
    <property type="evidence" value="ECO:0007669"/>
    <property type="project" value="UniProtKB-SubCell"/>
</dbReference>
<evidence type="ECO:0000256" key="3">
    <source>
        <dbReference type="ARBA" id="ARBA00023015"/>
    </source>
</evidence>
<proteinExistence type="inferred from homology"/>
<keyword evidence="4 9" id="KW-0238">DNA-binding</keyword>
<dbReference type="InterPro" id="IPR044555">
    <property type="entry name" value="WUSCHEL-like"/>
</dbReference>
<evidence type="ECO:0000313" key="13">
    <source>
        <dbReference type="EMBL" id="KAF5181291.1"/>
    </source>
</evidence>
<evidence type="ECO:0000313" key="14">
    <source>
        <dbReference type="Proteomes" id="UP000554482"/>
    </source>
</evidence>
<evidence type="ECO:0000256" key="11">
    <source>
        <dbReference type="SAM" id="MobiDB-lite"/>
    </source>
</evidence>
<comment type="subcellular location">
    <subcellularLocation>
        <location evidence="1 9 10">Nucleus</location>
    </subcellularLocation>
</comment>
<dbReference type="Proteomes" id="UP000554482">
    <property type="component" value="Unassembled WGS sequence"/>
</dbReference>
<feature type="compositionally biased region" description="Basic and acidic residues" evidence="11">
    <location>
        <begin position="169"/>
        <end position="180"/>
    </location>
</feature>
<dbReference type="OrthoDB" id="1918181at2759"/>
<dbReference type="GO" id="GO:0099402">
    <property type="term" value="P:plant organ development"/>
    <property type="evidence" value="ECO:0007669"/>
    <property type="project" value="InterPro"/>
</dbReference>
<dbReference type="InterPro" id="IPR001356">
    <property type="entry name" value="HD"/>
</dbReference>
<name>A0A7J6V9L7_THATH</name>
<evidence type="ECO:0000256" key="1">
    <source>
        <dbReference type="ARBA" id="ARBA00004123"/>
    </source>
</evidence>
<dbReference type="AlphaFoldDB" id="A0A7J6V9L7"/>
<gene>
    <name evidence="13" type="ORF">FRX31_029117</name>
</gene>
<feature type="DNA-binding region" description="Homeobox" evidence="9">
    <location>
        <begin position="92"/>
        <end position="146"/>
    </location>
</feature>
<dbReference type="InterPro" id="IPR009057">
    <property type="entry name" value="Homeodomain-like_sf"/>
</dbReference>
<comment type="caution">
    <text evidence="13">The sequence shown here is derived from an EMBL/GenBank/DDBJ whole genome shotgun (WGS) entry which is preliminary data.</text>
</comment>
<dbReference type="FunFam" id="1.10.10.60:FF:000146">
    <property type="entry name" value="WUSCHEL-related homeobox 4"/>
    <property type="match status" value="1"/>
</dbReference>
<keyword evidence="2" id="KW-0217">Developmental protein</keyword>
<keyword evidence="14" id="KW-1185">Reference proteome</keyword>
<dbReference type="PANTHER" id="PTHR45940:SF13">
    <property type="entry name" value="WUSCHEL-RELATED HOMEOBOX 1"/>
    <property type="match status" value="1"/>
</dbReference>
<sequence length="354" mass="39826">MWMMGCSDVSDSLKGNRRLAPVLPRSSSTITTTPTNISSNAAAATHPYLGRLHGNDLLVLNHHLAVSEQSKRDFSAAAPTALVSTRWNPTPEQLQTLEELYRRGTRTPSAEQIQQITAQLRRFGKIEGKNVFYWFQNHKARERQKRRRRSKSAEEERHQYHQAGSVESIDNKESGSSRTNFEVHEQQAKHWGFSTNFSTVTQDSVSMQRAERAAEISERIQFEEAQQVQQRRLVDRHAMWQMMQLSCSPPTTAPPMYMYTTSSSTTTTSAAVLGTVLMNPAIINTQYMNISKEAQSENVDKHEESQTLQLFPAENSGGGKVESGPNVAEKASAELPCIETVNTNSSPKQYFEFL</sequence>
<reference evidence="13 14" key="1">
    <citation type="submission" date="2020-06" db="EMBL/GenBank/DDBJ databases">
        <title>Transcriptomic and genomic resources for Thalictrum thalictroides and T. hernandezii: Facilitating candidate gene discovery in an emerging model plant lineage.</title>
        <authorList>
            <person name="Arias T."/>
            <person name="Riano-Pachon D.M."/>
            <person name="Di Stilio V.S."/>
        </authorList>
    </citation>
    <scope>NUCLEOTIDE SEQUENCE [LARGE SCALE GENOMIC DNA]</scope>
    <source>
        <strain evidence="14">cv. WT478/WT964</strain>
        <tissue evidence="13">Leaves</tissue>
    </source>
</reference>
<dbReference type="Pfam" id="PF00046">
    <property type="entry name" value="Homeodomain"/>
    <property type="match status" value="1"/>
</dbReference>
<evidence type="ECO:0000256" key="4">
    <source>
        <dbReference type="ARBA" id="ARBA00023125"/>
    </source>
</evidence>
<keyword evidence="3" id="KW-0805">Transcription regulation</keyword>
<dbReference type="SMART" id="SM00389">
    <property type="entry name" value="HOX"/>
    <property type="match status" value="1"/>
</dbReference>
<feature type="domain" description="Homeobox" evidence="12">
    <location>
        <begin position="90"/>
        <end position="145"/>
    </location>
</feature>
<evidence type="ECO:0000256" key="9">
    <source>
        <dbReference type="PROSITE-ProRule" id="PRU00108"/>
    </source>
</evidence>
<keyword evidence="5 9" id="KW-0371">Homeobox</keyword>
<dbReference type="EMBL" id="JABWDY010036329">
    <property type="protein sequence ID" value="KAF5181291.1"/>
    <property type="molecule type" value="Genomic_DNA"/>
</dbReference>
<dbReference type="PANTHER" id="PTHR45940">
    <property type="entry name" value="WUSCHEL-RELATED HOMEOBOX 1-RELATED"/>
    <property type="match status" value="1"/>
</dbReference>
<evidence type="ECO:0000256" key="8">
    <source>
        <dbReference type="ARBA" id="ARBA00024040"/>
    </source>
</evidence>
<dbReference type="Gene3D" id="1.10.10.60">
    <property type="entry name" value="Homeodomain-like"/>
    <property type="match status" value="1"/>
</dbReference>
<accession>A0A7J6V9L7</accession>
<dbReference type="PROSITE" id="PS50071">
    <property type="entry name" value="HOMEOBOX_2"/>
    <property type="match status" value="1"/>
</dbReference>
<evidence type="ECO:0000256" key="2">
    <source>
        <dbReference type="ARBA" id="ARBA00022473"/>
    </source>
</evidence>
<keyword evidence="7 9" id="KW-0539">Nucleus</keyword>
<dbReference type="CDD" id="cd00086">
    <property type="entry name" value="homeodomain"/>
    <property type="match status" value="1"/>
</dbReference>
<evidence type="ECO:0000256" key="7">
    <source>
        <dbReference type="ARBA" id="ARBA00023242"/>
    </source>
</evidence>
<keyword evidence="6" id="KW-0804">Transcription</keyword>
<evidence type="ECO:0000256" key="6">
    <source>
        <dbReference type="ARBA" id="ARBA00023163"/>
    </source>
</evidence>
<protein>
    <submittedName>
        <fullName evidence="13">Wuschel-related homeobox</fullName>
    </submittedName>
</protein>
<dbReference type="SUPFAM" id="SSF46689">
    <property type="entry name" value="Homeodomain-like"/>
    <property type="match status" value="1"/>
</dbReference>